<dbReference type="EMBL" id="NISK01000002">
    <property type="protein sequence ID" value="OWQ97457.1"/>
    <property type="molecule type" value="Genomic_DNA"/>
</dbReference>
<dbReference type="InterPro" id="IPR000330">
    <property type="entry name" value="SNF2_N"/>
</dbReference>
<keyword evidence="2" id="KW-0378">Hydrolase</keyword>
<name>A0A246JWK0_9SPHN</name>
<dbReference type="InterPro" id="IPR038718">
    <property type="entry name" value="SNF2-like_sf"/>
</dbReference>
<comment type="caution">
    <text evidence="7">The sequence shown here is derived from an EMBL/GenBank/DDBJ whole genome shotgun (WGS) entry which is preliminary data.</text>
</comment>
<evidence type="ECO:0000313" key="7">
    <source>
        <dbReference type="EMBL" id="OWQ97457.1"/>
    </source>
</evidence>
<dbReference type="Pfam" id="PF00176">
    <property type="entry name" value="SNF2-rel_dom"/>
    <property type="match status" value="1"/>
</dbReference>
<proteinExistence type="predicted"/>
<dbReference type="GO" id="GO:0004386">
    <property type="term" value="F:helicase activity"/>
    <property type="evidence" value="ECO:0007669"/>
    <property type="project" value="UniProtKB-KW"/>
</dbReference>
<feature type="domain" description="Helicase ATP-binding" evidence="5">
    <location>
        <begin position="306"/>
        <end position="489"/>
    </location>
</feature>
<evidence type="ECO:0000256" key="1">
    <source>
        <dbReference type="ARBA" id="ARBA00022741"/>
    </source>
</evidence>
<keyword evidence="8" id="KW-1185">Reference proteome</keyword>
<dbReference type="SUPFAM" id="SSF52540">
    <property type="entry name" value="P-loop containing nucleoside triphosphate hydrolases"/>
    <property type="match status" value="2"/>
</dbReference>
<sequence>MLLQDRTWKLKYSREDGDLVSRFWIPALSSAIRYDRTTGYFRAGSLALAARGIEHLALNNGKMRLLVGCTLDDGEVEAIERGMALADVVAAKADLSPPETVSSSEREALELLAWLVSRGMLEVRVALPCNLVTREPVSGSAIFHEKTGIIEDKTGDRIAFTGSINETVQGWMNNGETFTVFKSWTPNVEYVDEEDRSFAIYWADRADRIRTYDVPTAVRLDLLKFLPPDDQLPTRLREKPQPEPVILPEPEVPVIPAPDWDHVRSDLWHRVRTAARDVEGGIWVGEATSPVEAWPHQRRAFLRLYGDRADHAPRLLIADEVGLGKTVQAGLLIRQAWLAGRLRRGMILAPANVCTQWQAELREKFALDWPIYDGRCFRRYDPVTQSIVDTPVTRDAWSAEPFVIMSSHLARRRDRRPELIEAEPYDLVIVDEAHHARQKRTGGRVDPNMLMRLLRDLRHRASGLILLSATPLQTHAMELYDLLSLLGLPPEWDAVAYERYFEALAAPHFSVEKMEDCAGLYRATEAFFGELPPERAARSGGTAGQPLSTIRTRRILGALRGAASIPRRQLNGEDRAAAVRIMKRWTPVAALMSRHTRSLLRRYQAEGKLQARIAVRDVQDRFINMLPAERDIYERVEDFIRSAYQNADQAKRTAIGFVLTIYRKRLSSSFAALARSLQGRLDRQVDDDQFDLEESGEEVDSDEVRGNEDVARRLLEGAAIRDILVDLETLPIDTKAQALRDELTRLAAEGYQQTMVFTGYTDTMDGLRGWLADQTGREVICFSGRGGEIRLPDGAWKLVSRAEIKKRFREGRGDILLCTDAAAEGLNFQFCGSLINYDMPWNPMRVEQRIGRIDRLGQKFESIKIVNLHYHDTVETEVYLALSGRIKLFEDMVGGLQPILSAISREIGSLALAGAHVDVDAMVASTISAIDTPTVDIDDVDDLGDMPEMGRPALSLEDLKAIVEQPRLLPNGYELQRLDGDDFAVEEPISRHRRRATLSREFYSNHFDHTDFWTPGSAAFPIEGAPERLTAGA</sequence>
<dbReference type="Gene3D" id="3.30.870.10">
    <property type="entry name" value="Endonuclease Chain A"/>
    <property type="match status" value="1"/>
</dbReference>
<dbReference type="Pfam" id="PF00271">
    <property type="entry name" value="Helicase_C"/>
    <property type="match status" value="1"/>
</dbReference>
<dbReference type="GO" id="GO:0016787">
    <property type="term" value="F:hydrolase activity"/>
    <property type="evidence" value="ECO:0007669"/>
    <property type="project" value="UniProtKB-KW"/>
</dbReference>
<dbReference type="AlphaFoldDB" id="A0A246JWK0"/>
<dbReference type="InterPro" id="IPR001650">
    <property type="entry name" value="Helicase_C-like"/>
</dbReference>
<evidence type="ECO:0000256" key="4">
    <source>
        <dbReference type="ARBA" id="ARBA00022840"/>
    </source>
</evidence>
<organism evidence="7 8">
    <name type="scientific">Sphingopyxis bauzanensis</name>
    <dbReference type="NCBI Taxonomy" id="651663"/>
    <lineage>
        <taxon>Bacteria</taxon>
        <taxon>Pseudomonadati</taxon>
        <taxon>Pseudomonadota</taxon>
        <taxon>Alphaproteobacteria</taxon>
        <taxon>Sphingomonadales</taxon>
        <taxon>Sphingomonadaceae</taxon>
        <taxon>Sphingopyxis</taxon>
    </lineage>
</organism>
<keyword evidence="1" id="KW-0547">Nucleotide-binding</keyword>
<dbReference type="Gene3D" id="3.40.50.300">
    <property type="entry name" value="P-loop containing nucleotide triphosphate hydrolases"/>
    <property type="match status" value="1"/>
</dbReference>
<dbReference type="Gene3D" id="3.40.50.10810">
    <property type="entry name" value="Tandem AAA-ATPase domain"/>
    <property type="match status" value="1"/>
</dbReference>
<evidence type="ECO:0000256" key="2">
    <source>
        <dbReference type="ARBA" id="ARBA00022801"/>
    </source>
</evidence>
<dbReference type="CDD" id="cd09179">
    <property type="entry name" value="PLDc_N_DEXD_a"/>
    <property type="match status" value="1"/>
</dbReference>
<dbReference type="InterPro" id="IPR049730">
    <property type="entry name" value="SNF2/RAD54-like_C"/>
</dbReference>
<keyword evidence="4" id="KW-0067">ATP-binding</keyword>
<gene>
    <name evidence="7" type="ORF">CDQ92_10590</name>
</gene>
<accession>A0A246JWK0</accession>
<keyword evidence="3 7" id="KW-0347">Helicase</keyword>
<evidence type="ECO:0000313" key="8">
    <source>
        <dbReference type="Proteomes" id="UP000197361"/>
    </source>
</evidence>
<dbReference type="PROSITE" id="PS51192">
    <property type="entry name" value="HELICASE_ATP_BIND_1"/>
    <property type="match status" value="1"/>
</dbReference>
<dbReference type="InterPro" id="IPR027417">
    <property type="entry name" value="P-loop_NTPase"/>
</dbReference>
<dbReference type="CDD" id="cd18011">
    <property type="entry name" value="DEXDc_RapA"/>
    <property type="match status" value="1"/>
</dbReference>
<dbReference type="PANTHER" id="PTHR45766">
    <property type="entry name" value="DNA ANNEALING HELICASE AND ENDONUCLEASE ZRANB3 FAMILY MEMBER"/>
    <property type="match status" value="1"/>
</dbReference>
<dbReference type="SMART" id="SM00487">
    <property type="entry name" value="DEXDc"/>
    <property type="match status" value="1"/>
</dbReference>
<evidence type="ECO:0000256" key="3">
    <source>
        <dbReference type="ARBA" id="ARBA00022806"/>
    </source>
</evidence>
<dbReference type="PANTHER" id="PTHR45766:SF6">
    <property type="entry name" value="SWI_SNF-RELATED MATRIX-ASSOCIATED ACTIN-DEPENDENT REGULATOR OF CHROMATIN SUBFAMILY A-LIKE PROTEIN 1"/>
    <property type="match status" value="1"/>
</dbReference>
<dbReference type="InterPro" id="IPR057342">
    <property type="entry name" value="DEXDc_RapA"/>
</dbReference>
<reference evidence="7 8" key="1">
    <citation type="journal article" date="2010" name="Int. J. Syst. Evol. Microbiol.">
        <title>Sphingopyxis bauzanensis sp. nov., a psychrophilic bacterium isolated from soil.</title>
        <authorList>
            <person name="Zhang D.C."/>
            <person name="Liu H.C."/>
            <person name="Xin Y.H."/>
            <person name="Zhou Y.G."/>
            <person name="Schinner F."/>
            <person name="Margesin R."/>
        </authorList>
    </citation>
    <scope>NUCLEOTIDE SEQUENCE [LARGE SCALE GENOMIC DNA]</scope>
    <source>
        <strain evidence="7 8">DSM 22271</strain>
    </source>
</reference>
<evidence type="ECO:0000259" key="6">
    <source>
        <dbReference type="PROSITE" id="PS51194"/>
    </source>
</evidence>
<feature type="domain" description="Helicase C-terminal" evidence="6">
    <location>
        <begin position="738"/>
        <end position="900"/>
    </location>
</feature>
<dbReference type="OrthoDB" id="9814088at2"/>
<dbReference type="Proteomes" id="UP000197361">
    <property type="component" value="Unassembled WGS sequence"/>
</dbReference>
<dbReference type="SMART" id="SM00490">
    <property type="entry name" value="HELICc"/>
    <property type="match status" value="1"/>
</dbReference>
<evidence type="ECO:0000259" key="5">
    <source>
        <dbReference type="PROSITE" id="PS51192"/>
    </source>
</evidence>
<dbReference type="PROSITE" id="PS51194">
    <property type="entry name" value="HELICASE_CTER"/>
    <property type="match status" value="1"/>
</dbReference>
<dbReference type="RefSeq" id="WP_088441306.1">
    <property type="nucleotide sequence ID" value="NZ_BMMC01000001.1"/>
</dbReference>
<dbReference type="GO" id="GO:0005524">
    <property type="term" value="F:ATP binding"/>
    <property type="evidence" value="ECO:0007669"/>
    <property type="project" value="UniProtKB-KW"/>
</dbReference>
<protein>
    <submittedName>
        <fullName evidence="7">Helicase</fullName>
    </submittedName>
</protein>
<dbReference type="CDD" id="cd18793">
    <property type="entry name" value="SF2_C_SNF"/>
    <property type="match status" value="1"/>
</dbReference>
<dbReference type="InterPro" id="IPR014001">
    <property type="entry name" value="Helicase_ATP-bd"/>
</dbReference>